<feature type="region of interest" description="Disordered" evidence="1">
    <location>
        <begin position="32"/>
        <end position="56"/>
    </location>
</feature>
<proteinExistence type="predicted"/>
<feature type="compositionally biased region" description="Polar residues" evidence="1">
    <location>
        <begin position="47"/>
        <end position="56"/>
    </location>
</feature>
<evidence type="ECO:0000313" key="2">
    <source>
        <dbReference type="EMBL" id="PKV78722.1"/>
    </source>
</evidence>
<accession>A0A2N3VAR6</accession>
<keyword evidence="3" id="KW-1185">Reference proteome</keyword>
<comment type="caution">
    <text evidence="2">The sequence shown here is derived from an EMBL/GenBank/DDBJ whole genome shotgun (WGS) entry which is preliminary data.</text>
</comment>
<sequence length="56" mass="5465">MKFVVPGLVSGLAGAVIGVIAVLGITAGAQQNSIPAPEETGDPGSSLLGNVQYGSR</sequence>
<dbReference type="OrthoDB" id="4565391at2"/>
<name>A0A2N3VAR6_9NOCA</name>
<dbReference type="RefSeq" id="WP_101465122.1">
    <property type="nucleotide sequence ID" value="NZ_JBEZZV010000008.1"/>
</dbReference>
<dbReference type="Proteomes" id="UP000233766">
    <property type="component" value="Unassembled WGS sequence"/>
</dbReference>
<evidence type="ECO:0000313" key="3">
    <source>
        <dbReference type="Proteomes" id="UP000233766"/>
    </source>
</evidence>
<evidence type="ECO:0000256" key="1">
    <source>
        <dbReference type="SAM" id="MobiDB-lite"/>
    </source>
</evidence>
<dbReference type="EMBL" id="PJMW01000002">
    <property type="protein sequence ID" value="PKV78722.1"/>
    <property type="molecule type" value="Genomic_DNA"/>
</dbReference>
<protein>
    <submittedName>
        <fullName evidence="2">Uncharacterized protein DUF2613</fullName>
    </submittedName>
</protein>
<gene>
    <name evidence="2" type="ORF">ATK86_3101</name>
</gene>
<dbReference type="AlphaFoldDB" id="A0A2N3VAR6"/>
<dbReference type="Pfam" id="PF11021">
    <property type="entry name" value="DUF2613"/>
    <property type="match status" value="1"/>
</dbReference>
<dbReference type="GeneID" id="97471957"/>
<dbReference type="InterPro" id="IPR022566">
    <property type="entry name" value="DUF2613"/>
</dbReference>
<reference evidence="2 3" key="1">
    <citation type="submission" date="2017-12" db="EMBL/GenBank/DDBJ databases">
        <title>Sequencing the genomes of 1000 Actinobacteria strains.</title>
        <authorList>
            <person name="Klenk H.-P."/>
        </authorList>
    </citation>
    <scope>NUCLEOTIDE SEQUENCE [LARGE SCALE GENOMIC DNA]</scope>
    <source>
        <strain evidence="2 3">DSM 44489</strain>
    </source>
</reference>
<organism evidence="2 3">
    <name type="scientific">Nocardia fluminea</name>
    <dbReference type="NCBI Taxonomy" id="134984"/>
    <lineage>
        <taxon>Bacteria</taxon>
        <taxon>Bacillati</taxon>
        <taxon>Actinomycetota</taxon>
        <taxon>Actinomycetes</taxon>
        <taxon>Mycobacteriales</taxon>
        <taxon>Nocardiaceae</taxon>
        <taxon>Nocardia</taxon>
    </lineage>
</organism>